<sequence>MKEIKLSKSIRAHGEDIHVLEMREPTGKDVRELGFPYMTSSDAGVKMDSGVIAKYISRLAGIPPSSVDEMQPADLNTISWDILGFFLGTSAQDNS</sequence>
<organism evidence="1 2">
    <name type="scientific">Edwardsiella anguillarum ET080813</name>
    <dbReference type="NCBI Taxonomy" id="667120"/>
    <lineage>
        <taxon>Bacteria</taxon>
        <taxon>Pseudomonadati</taxon>
        <taxon>Pseudomonadota</taxon>
        <taxon>Gammaproteobacteria</taxon>
        <taxon>Enterobacterales</taxon>
        <taxon>Hafniaceae</taxon>
        <taxon>Edwardsiella</taxon>
    </lineage>
</organism>
<dbReference type="RefSeq" id="WP_034166070.1">
    <property type="nucleotide sequence ID" value="NZ_CP006664.1"/>
</dbReference>
<dbReference type="Pfam" id="PF10109">
    <property type="entry name" value="Phage_TAC_7"/>
    <property type="match status" value="1"/>
</dbReference>
<dbReference type="HOGENOM" id="CLU_175165_0_0_6"/>
<gene>
    <name evidence="1" type="ORF">ETEE_0841</name>
</gene>
<dbReference type="Proteomes" id="UP000028681">
    <property type="component" value="Chromosome"/>
</dbReference>
<name>A0A076LGT2_9GAMM</name>
<dbReference type="EMBL" id="CP006664">
    <property type="protein sequence ID" value="AIJ07311.1"/>
    <property type="molecule type" value="Genomic_DNA"/>
</dbReference>
<dbReference type="InterPro" id="IPR019289">
    <property type="entry name" value="Phage_tail_E/E"/>
</dbReference>
<dbReference type="AlphaFoldDB" id="A0A076LGT2"/>
<dbReference type="KEGG" id="ete:ETEE_0841"/>
<accession>A0A076LGT2</accession>
<proteinExistence type="predicted"/>
<evidence type="ECO:0000313" key="2">
    <source>
        <dbReference type="Proteomes" id="UP000028681"/>
    </source>
</evidence>
<dbReference type="GeneID" id="33938567"/>
<evidence type="ECO:0000313" key="1">
    <source>
        <dbReference type="EMBL" id="AIJ07311.1"/>
    </source>
</evidence>
<reference evidence="1 2" key="1">
    <citation type="journal article" date="2012" name="PLoS ONE">
        <title>Edwardsiella comparative phylogenomics reveal the new intra/inter-species taxonomic relationships, virulence evolution and niche adaptation mechanisms.</title>
        <authorList>
            <person name="Yang M."/>
            <person name="Lv Y."/>
            <person name="Xiao J."/>
            <person name="Wu H."/>
            <person name="Zheng H."/>
            <person name="Liu Q."/>
            <person name="Zhang Y."/>
            <person name="Wang Q."/>
        </authorList>
    </citation>
    <scope>NUCLEOTIDE SEQUENCE [LARGE SCALE GENOMIC DNA]</scope>
    <source>
        <strain evidence="2">080813</strain>
    </source>
</reference>
<protein>
    <submittedName>
        <fullName evidence="1">Bacteriophage protein</fullName>
    </submittedName>
</protein>